<comment type="catalytic activity">
    <reaction evidence="11">
        <text>GTP = 3',5'-cyclic GMP + diphosphate</text>
        <dbReference type="Rhea" id="RHEA:13665"/>
        <dbReference type="ChEBI" id="CHEBI:33019"/>
        <dbReference type="ChEBI" id="CHEBI:37565"/>
        <dbReference type="ChEBI" id="CHEBI:57746"/>
        <dbReference type="EC" id="4.6.1.2"/>
    </reaction>
</comment>
<evidence type="ECO:0000259" key="14">
    <source>
        <dbReference type="PROSITE" id="PS50011"/>
    </source>
</evidence>
<evidence type="ECO:0000256" key="6">
    <source>
        <dbReference type="ARBA" id="ARBA00022989"/>
    </source>
</evidence>
<comment type="similarity">
    <text evidence="10">Belongs to the adenylyl cyclase class-4/guanylyl cyclase family.</text>
</comment>
<gene>
    <name evidence="16" type="ORF">Celaphus_00009783</name>
</gene>
<evidence type="ECO:0000256" key="8">
    <source>
        <dbReference type="ARBA" id="ARBA00023239"/>
    </source>
</evidence>
<reference evidence="16 17" key="1">
    <citation type="journal article" date="2018" name="Mol. Genet. Genomics">
        <title>The red deer Cervus elaphus genome CerEla1.0: sequencing, annotating, genes, and chromosomes.</title>
        <authorList>
            <person name="Bana N.A."/>
            <person name="Nyiri A."/>
            <person name="Nagy J."/>
            <person name="Frank K."/>
            <person name="Nagy T."/>
            <person name="Steger V."/>
            <person name="Schiller M."/>
            <person name="Lakatos P."/>
            <person name="Sugar L."/>
            <person name="Horn P."/>
            <person name="Barta E."/>
            <person name="Orosz L."/>
        </authorList>
    </citation>
    <scope>NUCLEOTIDE SEQUENCE [LARGE SCALE GENOMIC DNA]</scope>
    <source>
        <strain evidence="16">Hungarian</strain>
    </source>
</reference>
<dbReference type="PROSITE" id="PS00452">
    <property type="entry name" value="GUANYLATE_CYCLASE_1"/>
    <property type="match status" value="1"/>
</dbReference>
<sequence length="797" mass="87985">MNCSESQRLRTLLSRLLLELHHRGNASGLGAGPGPSVGMGVVPDPFVGREVTSAKGDDAYLYILLIMVFYACLAGGLILAYTRSRKLVEAKDEPSQACAQHEWLPGGAPVTADAETVAGSPAEGENDCEAPASSGRCRQLASDEQGLAAPGCGSPPVPFRAGPVRSARAAPARSPQGRGEQGALGADMAYRLPTAAHTLRTPRSTMFERAWAPPYKIGVVGPWTCDPLFSKALPEIAARLATERINNDPAFDLGHSLEYMTDGTYVFVPYDTLLYSLPYKHTPYQVLRNNPKLREAYDAVLTITVESQEKTFYQAFAEAAARGINPTFAVMMKDLRHENINPLVGFFYDSGMFAIVTEFCSRRSLEDILMNQDVKLDWMFKSSLLLDLIKGMKYLHHREFAHGRLKSRNCVVDGRFVLKVTDYGFNDILEMLRLSQEEPSVEGDVYSFAIIMQEVMVRGTPFCMMDLPAKEIIERLKKPPPVYRPVVPPEHAPSECLQLMKQCWAEAAEQRPTFDEIFNQGCTVEPEGFDLVTLYFSDIVGFTTISAMSEPIEVVDLLNDLYTLFDAIIGSHDVYKVETIGDAYMVASGLPKRNGMRHAAEIANMSLDILSSVGTFKMRHMPEVPVRIRIGLHSGPVVAGVVGLTMPRYCLFGDTVNTASRMESTGLPYRIHVSHSTVTILRTLGEGYEVELRGRTELKGRGTEETFWLVGKKGFTKPLPVPPPVGKDGQVGHGLQPVEIAAFQRRKAEKQLGTVQWLEENLIMACYNRSTLPKYTRPATELCHQQSQSNGGQSAME</sequence>
<feature type="domain" description="Protein kinase" evidence="14">
    <location>
        <begin position="254"/>
        <end position="536"/>
    </location>
</feature>
<name>A0A212BZZ9_CEREH</name>
<evidence type="ECO:0000256" key="5">
    <source>
        <dbReference type="ARBA" id="ARBA00022741"/>
    </source>
</evidence>
<dbReference type="InterPro" id="IPR050401">
    <property type="entry name" value="Cyclic_nucleotide_synthase"/>
</dbReference>
<dbReference type="FunFam" id="3.30.70.1230:FF:000013">
    <property type="entry name" value="Guanylate cyclase"/>
    <property type="match status" value="1"/>
</dbReference>
<comment type="subcellular location">
    <subcellularLocation>
        <location evidence="1">Membrane</location>
        <topology evidence="1">Single-pass type I membrane protein</topology>
    </subcellularLocation>
</comment>
<evidence type="ECO:0000313" key="16">
    <source>
        <dbReference type="EMBL" id="OWJ99330.1"/>
    </source>
</evidence>
<dbReference type="InterPro" id="IPR018297">
    <property type="entry name" value="A/G_cyclase_CS"/>
</dbReference>
<dbReference type="SUPFAM" id="SSF56112">
    <property type="entry name" value="Protein kinase-like (PK-like)"/>
    <property type="match status" value="1"/>
</dbReference>
<dbReference type="InterPro" id="IPR001054">
    <property type="entry name" value="A/G_cyclase"/>
</dbReference>
<dbReference type="GO" id="GO:0004672">
    <property type="term" value="F:protein kinase activity"/>
    <property type="evidence" value="ECO:0007669"/>
    <property type="project" value="InterPro"/>
</dbReference>
<proteinExistence type="inferred from homology"/>
<dbReference type="EMBL" id="MKHE01000034">
    <property type="protein sequence ID" value="OWJ99330.1"/>
    <property type="molecule type" value="Genomic_DNA"/>
</dbReference>
<feature type="region of interest" description="Disordered" evidence="12">
    <location>
        <begin position="118"/>
        <end position="140"/>
    </location>
</feature>
<dbReference type="SUPFAM" id="SSF53822">
    <property type="entry name" value="Periplasmic binding protein-like I"/>
    <property type="match status" value="2"/>
</dbReference>
<keyword evidence="3 13" id="KW-0812">Transmembrane</keyword>
<evidence type="ECO:0000256" key="2">
    <source>
        <dbReference type="ARBA" id="ARBA00012202"/>
    </source>
</evidence>
<dbReference type="InterPro" id="IPR000719">
    <property type="entry name" value="Prot_kinase_dom"/>
</dbReference>
<dbReference type="GO" id="GO:0005886">
    <property type="term" value="C:plasma membrane"/>
    <property type="evidence" value="ECO:0007669"/>
    <property type="project" value="TreeGrafter"/>
</dbReference>
<dbReference type="Pfam" id="PF00211">
    <property type="entry name" value="Guanylate_cyc"/>
    <property type="match status" value="1"/>
</dbReference>
<dbReference type="GO" id="GO:0004383">
    <property type="term" value="F:guanylate cyclase activity"/>
    <property type="evidence" value="ECO:0007669"/>
    <property type="project" value="UniProtKB-EC"/>
</dbReference>
<dbReference type="Pfam" id="PF00069">
    <property type="entry name" value="Pkinase"/>
    <property type="match status" value="1"/>
</dbReference>
<dbReference type="EC" id="4.6.1.2" evidence="2 11"/>
<accession>A0A212BZZ9</accession>
<evidence type="ECO:0000256" key="4">
    <source>
        <dbReference type="ARBA" id="ARBA00022729"/>
    </source>
</evidence>
<evidence type="ECO:0000313" key="17">
    <source>
        <dbReference type="Proteomes" id="UP000242450"/>
    </source>
</evidence>
<dbReference type="GO" id="GO:0001653">
    <property type="term" value="F:peptide receptor activity"/>
    <property type="evidence" value="ECO:0007669"/>
    <property type="project" value="TreeGrafter"/>
</dbReference>
<dbReference type="GO" id="GO:0005524">
    <property type="term" value="F:ATP binding"/>
    <property type="evidence" value="ECO:0007669"/>
    <property type="project" value="InterPro"/>
</dbReference>
<dbReference type="PANTHER" id="PTHR11920">
    <property type="entry name" value="GUANYLYL CYCLASE"/>
    <property type="match status" value="1"/>
</dbReference>
<dbReference type="PROSITE" id="PS50011">
    <property type="entry name" value="PROTEIN_KINASE_DOM"/>
    <property type="match status" value="1"/>
</dbReference>
<keyword evidence="9 11" id="KW-0141">cGMP biosynthesis</keyword>
<dbReference type="InterPro" id="IPR011009">
    <property type="entry name" value="Kinase-like_dom_sf"/>
</dbReference>
<dbReference type="InterPro" id="IPR029787">
    <property type="entry name" value="Nucleotide_cyclase"/>
</dbReference>
<evidence type="ECO:0000256" key="3">
    <source>
        <dbReference type="ARBA" id="ARBA00022692"/>
    </source>
</evidence>
<keyword evidence="4" id="KW-0732">Signal</keyword>
<evidence type="ECO:0000256" key="13">
    <source>
        <dbReference type="SAM" id="Phobius"/>
    </source>
</evidence>
<organism evidence="16 17">
    <name type="scientific">Cervus elaphus hippelaphus</name>
    <name type="common">European red deer</name>
    <dbReference type="NCBI Taxonomy" id="46360"/>
    <lineage>
        <taxon>Eukaryota</taxon>
        <taxon>Metazoa</taxon>
        <taxon>Chordata</taxon>
        <taxon>Craniata</taxon>
        <taxon>Vertebrata</taxon>
        <taxon>Euteleostomi</taxon>
        <taxon>Mammalia</taxon>
        <taxon>Eutheria</taxon>
        <taxon>Laurasiatheria</taxon>
        <taxon>Artiodactyla</taxon>
        <taxon>Ruminantia</taxon>
        <taxon>Pecora</taxon>
        <taxon>Cervidae</taxon>
        <taxon>Cervinae</taxon>
        <taxon>Cervus</taxon>
    </lineage>
</organism>
<dbReference type="SUPFAM" id="SSF55073">
    <property type="entry name" value="Nucleotide cyclase"/>
    <property type="match status" value="1"/>
</dbReference>
<keyword evidence="17" id="KW-1185">Reference proteome</keyword>
<dbReference type="PANTHER" id="PTHR11920:SF349">
    <property type="entry name" value="RETINAL GUANYLYL CYCLASE 2"/>
    <property type="match status" value="1"/>
</dbReference>
<dbReference type="GO" id="GO:0004016">
    <property type="term" value="F:adenylate cyclase activity"/>
    <property type="evidence" value="ECO:0007669"/>
    <property type="project" value="TreeGrafter"/>
</dbReference>
<dbReference type="OrthoDB" id="1890790at2759"/>
<dbReference type="Gene3D" id="1.10.510.10">
    <property type="entry name" value="Transferase(Phosphotransferase) domain 1"/>
    <property type="match status" value="1"/>
</dbReference>
<evidence type="ECO:0000256" key="9">
    <source>
        <dbReference type="ARBA" id="ARBA00023293"/>
    </source>
</evidence>
<dbReference type="GO" id="GO:0007168">
    <property type="term" value="P:receptor guanylyl cyclase signaling pathway"/>
    <property type="evidence" value="ECO:0007669"/>
    <property type="project" value="TreeGrafter"/>
</dbReference>
<keyword evidence="8 10" id="KW-0456">Lyase</keyword>
<evidence type="ECO:0000256" key="7">
    <source>
        <dbReference type="ARBA" id="ARBA00023136"/>
    </source>
</evidence>
<protein>
    <recommendedName>
        <fullName evidence="2 11">Guanylate cyclase</fullName>
        <ecNumber evidence="2 11">4.6.1.2</ecNumber>
    </recommendedName>
</protein>
<comment type="caution">
    <text evidence="16">The sequence shown here is derived from an EMBL/GenBank/DDBJ whole genome shotgun (WGS) entry which is preliminary data.</text>
</comment>
<dbReference type="GO" id="GO:0035556">
    <property type="term" value="P:intracellular signal transduction"/>
    <property type="evidence" value="ECO:0007669"/>
    <property type="project" value="InterPro"/>
</dbReference>
<feature type="compositionally biased region" description="Low complexity" evidence="12">
    <location>
        <begin position="163"/>
        <end position="178"/>
    </location>
</feature>
<dbReference type="PROSITE" id="PS50125">
    <property type="entry name" value="GUANYLATE_CYCLASE_2"/>
    <property type="match status" value="1"/>
</dbReference>
<feature type="region of interest" description="Disordered" evidence="12">
    <location>
        <begin position="163"/>
        <end position="183"/>
    </location>
</feature>
<dbReference type="AlphaFoldDB" id="A0A212BZZ9"/>
<evidence type="ECO:0000256" key="11">
    <source>
        <dbReference type="RuleBase" id="RU003431"/>
    </source>
</evidence>
<keyword evidence="7 13" id="KW-0472">Membrane</keyword>
<dbReference type="InterPro" id="IPR028082">
    <property type="entry name" value="Peripla_BP_I"/>
</dbReference>
<dbReference type="SMART" id="SM00044">
    <property type="entry name" value="CYCc"/>
    <property type="match status" value="1"/>
</dbReference>
<feature type="domain" description="Guanylate cyclase" evidence="15">
    <location>
        <begin position="533"/>
        <end position="663"/>
    </location>
</feature>
<dbReference type="Gene3D" id="3.40.50.2300">
    <property type="match status" value="1"/>
</dbReference>
<dbReference type="Proteomes" id="UP000242450">
    <property type="component" value="Chromosome X"/>
</dbReference>
<evidence type="ECO:0000259" key="15">
    <source>
        <dbReference type="PROSITE" id="PS50125"/>
    </source>
</evidence>
<feature type="transmembrane region" description="Helical" evidence="13">
    <location>
        <begin position="59"/>
        <end position="81"/>
    </location>
</feature>
<evidence type="ECO:0000256" key="1">
    <source>
        <dbReference type="ARBA" id="ARBA00004479"/>
    </source>
</evidence>
<keyword evidence="6 13" id="KW-1133">Transmembrane helix</keyword>
<evidence type="ECO:0000256" key="12">
    <source>
        <dbReference type="SAM" id="MobiDB-lite"/>
    </source>
</evidence>
<keyword evidence="5" id="KW-0547">Nucleotide-binding</keyword>
<dbReference type="CDD" id="cd07302">
    <property type="entry name" value="CHD"/>
    <property type="match status" value="1"/>
</dbReference>
<evidence type="ECO:0000256" key="10">
    <source>
        <dbReference type="RuleBase" id="RU000405"/>
    </source>
</evidence>
<dbReference type="Gene3D" id="3.30.70.1230">
    <property type="entry name" value="Nucleotide cyclase"/>
    <property type="match status" value="1"/>
</dbReference>